<keyword evidence="3" id="KW-1185">Reference proteome</keyword>
<protein>
    <submittedName>
        <fullName evidence="2">Uncharacterized protein</fullName>
    </submittedName>
</protein>
<proteinExistence type="predicted"/>
<gene>
    <name evidence="2" type="ORF">JFN90_07570</name>
</gene>
<dbReference type="EMBL" id="JAEMHK010000004">
    <property type="protein sequence ID" value="MBJ6799993.1"/>
    <property type="molecule type" value="Genomic_DNA"/>
</dbReference>
<feature type="transmembrane region" description="Helical" evidence="1">
    <location>
        <begin position="38"/>
        <end position="58"/>
    </location>
</feature>
<comment type="caution">
    <text evidence="2">The sequence shown here is derived from an EMBL/GenBank/DDBJ whole genome shotgun (WGS) entry which is preliminary data.</text>
</comment>
<keyword evidence="1" id="KW-0472">Membrane</keyword>
<dbReference type="RefSeq" id="WP_199394505.1">
    <property type="nucleotide sequence ID" value="NZ_JAEMHK010000004.1"/>
</dbReference>
<keyword evidence="1" id="KW-0812">Transmembrane</keyword>
<organism evidence="2 3">
    <name type="scientific">Geomonas propionica</name>
    <dbReference type="NCBI Taxonomy" id="2798582"/>
    <lineage>
        <taxon>Bacteria</taxon>
        <taxon>Pseudomonadati</taxon>
        <taxon>Thermodesulfobacteriota</taxon>
        <taxon>Desulfuromonadia</taxon>
        <taxon>Geobacterales</taxon>
        <taxon>Geobacteraceae</taxon>
        <taxon>Geomonas</taxon>
    </lineage>
</organism>
<evidence type="ECO:0000313" key="3">
    <source>
        <dbReference type="Proteomes" id="UP000641025"/>
    </source>
</evidence>
<dbReference type="Proteomes" id="UP000641025">
    <property type="component" value="Unassembled WGS sequence"/>
</dbReference>
<reference evidence="2 3" key="1">
    <citation type="submission" date="2020-12" db="EMBL/GenBank/DDBJ databases">
        <title>Geomonas sp. Red259, isolated from paddy soil.</title>
        <authorList>
            <person name="Xu Z."/>
            <person name="Zhang Z."/>
            <person name="Masuda Y."/>
            <person name="Itoh H."/>
            <person name="Senoo K."/>
        </authorList>
    </citation>
    <scope>NUCLEOTIDE SEQUENCE [LARGE SCALE GENOMIC DNA]</scope>
    <source>
        <strain evidence="2 3">Red259</strain>
    </source>
</reference>
<evidence type="ECO:0000313" key="2">
    <source>
        <dbReference type="EMBL" id="MBJ6799993.1"/>
    </source>
</evidence>
<keyword evidence="1" id="KW-1133">Transmembrane helix</keyword>
<evidence type="ECO:0000256" key="1">
    <source>
        <dbReference type="SAM" id="Phobius"/>
    </source>
</evidence>
<name>A0ABS0YPZ1_9BACT</name>
<sequence length="66" mass="7317">MYHIKLILKVTGWAALLLALAIGAWVEWSVLSSGGFMWGMFFGGFIIPFCLFATLGLLPKELLARE</sequence>
<feature type="transmembrane region" description="Helical" evidence="1">
    <location>
        <begin position="7"/>
        <end position="26"/>
    </location>
</feature>
<accession>A0ABS0YPZ1</accession>